<dbReference type="RefSeq" id="WP_194110716.1">
    <property type="nucleotide sequence ID" value="NZ_JADFFL010000002.1"/>
</dbReference>
<evidence type="ECO:0000256" key="2">
    <source>
        <dbReference type="ARBA" id="ARBA00022729"/>
    </source>
</evidence>
<gene>
    <name evidence="10" type="ORF">IRJ16_06515</name>
</gene>
<proteinExistence type="inferred from homology"/>
<feature type="site" description="Important for catalytic activity, responsible for pKa modulation of the active site Glu and correct orientation of both the proton donor and substrate" evidence="6">
    <location>
        <position position="143"/>
    </location>
</feature>
<feature type="chain" id="PRO_5037898618" evidence="9">
    <location>
        <begin position="20"/>
        <end position="336"/>
    </location>
</feature>
<dbReference type="InterPro" id="IPR023296">
    <property type="entry name" value="Glyco_hydro_beta-prop_sf"/>
</dbReference>
<dbReference type="PANTHER" id="PTHR43817:SF1">
    <property type="entry name" value="HYDROLASE, FAMILY 43, PUTATIVE (AFU_ORTHOLOGUE AFUA_3G01660)-RELATED"/>
    <property type="match status" value="1"/>
</dbReference>
<feature type="signal peptide" evidence="9">
    <location>
        <begin position="1"/>
        <end position="19"/>
    </location>
</feature>
<dbReference type="InterPro" id="IPR006710">
    <property type="entry name" value="Glyco_hydro_43"/>
</dbReference>
<evidence type="ECO:0000313" key="11">
    <source>
        <dbReference type="Proteomes" id="UP000622475"/>
    </source>
</evidence>
<dbReference type="GO" id="GO:0004553">
    <property type="term" value="F:hydrolase activity, hydrolyzing O-glycosyl compounds"/>
    <property type="evidence" value="ECO:0007669"/>
    <property type="project" value="InterPro"/>
</dbReference>
<evidence type="ECO:0000256" key="3">
    <source>
        <dbReference type="ARBA" id="ARBA00022801"/>
    </source>
</evidence>
<dbReference type="InterPro" id="IPR016828">
    <property type="entry name" value="Alpha-L-arabinofuranosidase"/>
</dbReference>
<sequence>MKKILTLLLFVVTSTIVSAQTFTNPLTVSGADPWNTYKDGYYYYTQTTGRNLAIWRTKDLTDLRNAEKKVIWTPPPGQTYSKEIWAPELHFLKGKWYMYFAADAGKNEDHRMYVVENPSADPMQGEWIYKGMVADETNKWAIDATIFENRGKMYMLWSGWEGDKNGMQSIYIAEMSNPWTISSKRTRISSPQYAWENNSGIGVVVNEGPQMLKHGNNLHIIYSASGCWTQYYALGMLTAPVKGNLLDSATWVKSPEPVFQQNPANSIYAPGHNSFFKSPDGTEDWILYHANINPNDGCGNKRAPRAQKFTWRKDGTPDFGVPLKDGVELKKPSGTR</sequence>
<dbReference type="Gene3D" id="2.115.10.20">
    <property type="entry name" value="Glycosyl hydrolase domain, family 43"/>
    <property type="match status" value="1"/>
</dbReference>
<evidence type="ECO:0000256" key="4">
    <source>
        <dbReference type="ARBA" id="ARBA00023295"/>
    </source>
</evidence>
<dbReference type="AlphaFoldDB" id="A0A929KVK3"/>
<protein>
    <submittedName>
        <fullName evidence="10">Glycoside hydrolase family 43 protein</fullName>
    </submittedName>
</protein>
<keyword evidence="2 9" id="KW-0732">Signal</keyword>
<dbReference type="GO" id="GO:0005975">
    <property type="term" value="P:carbohydrate metabolic process"/>
    <property type="evidence" value="ECO:0007669"/>
    <property type="project" value="InterPro"/>
</dbReference>
<dbReference type="SUPFAM" id="SSF75005">
    <property type="entry name" value="Arabinanase/levansucrase/invertase"/>
    <property type="match status" value="1"/>
</dbReference>
<organism evidence="10 11">
    <name type="scientific">Mucilaginibacter myungsuensis</name>
    <dbReference type="NCBI Taxonomy" id="649104"/>
    <lineage>
        <taxon>Bacteria</taxon>
        <taxon>Pseudomonadati</taxon>
        <taxon>Bacteroidota</taxon>
        <taxon>Sphingobacteriia</taxon>
        <taxon>Sphingobacteriales</taxon>
        <taxon>Sphingobacteriaceae</taxon>
        <taxon>Mucilaginibacter</taxon>
    </lineage>
</organism>
<keyword evidence="11" id="KW-1185">Reference proteome</keyword>
<keyword evidence="4 7" id="KW-0326">Glycosidase</keyword>
<evidence type="ECO:0000256" key="9">
    <source>
        <dbReference type="SAM" id="SignalP"/>
    </source>
</evidence>
<dbReference type="Pfam" id="PF04616">
    <property type="entry name" value="Glyco_hydro_43"/>
    <property type="match status" value="1"/>
</dbReference>
<feature type="active site" description="Proton acceptor" evidence="5">
    <location>
        <position position="32"/>
    </location>
</feature>
<feature type="region of interest" description="Disordered" evidence="8">
    <location>
        <begin position="311"/>
        <end position="336"/>
    </location>
</feature>
<evidence type="ECO:0000256" key="1">
    <source>
        <dbReference type="ARBA" id="ARBA00009865"/>
    </source>
</evidence>
<evidence type="ECO:0000256" key="5">
    <source>
        <dbReference type="PIRSR" id="PIRSR606710-1"/>
    </source>
</evidence>
<accession>A0A929KVK3</accession>
<comment type="caution">
    <text evidence="10">The sequence shown here is derived from an EMBL/GenBank/DDBJ whole genome shotgun (WGS) entry which is preliminary data.</text>
</comment>
<evidence type="ECO:0000256" key="8">
    <source>
        <dbReference type="SAM" id="MobiDB-lite"/>
    </source>
</evidence>
<evidence type="ECO:0000313" key="10">
    <source>
        <dbReference type="EMBL" id="MBE9661532.1"/>
    </source>
</evidence>
<keyword evidence="3 7" id="KW-0378">Hydrolase</keyword>
<dbReference type="PANTHER" id="PTHR43817">
    <property type="entry name" value="GLYCOSYL HYDROLASE"/>
    <property type="match status" value="1"/>
</dbReference>
<dbReference type="CDD" id="cd18820">
    <property type="entry name" value="GH43_LbAraf43-like"/>
    <property type="match status" value="1"/>
</dbReference>
<dbReference type="EMBL" id="JADFFL010000002">
    <property type="protein sequence ID" value="MBE9661532.1"/>
    <property type="molecule type" value="Genomic_DNA"/>
</dbReference>
<reference evidence="10" key="1">
    <citation type="submission" date="2020-10" db="EMBL/GenBank/DDBJ databases">
        <title>Mucilaginibacter mali sp. nov., isolated from rhizosphere soil of apple orchard.</title>
        <authorList>
            <person name="Lee J.-S."/>
            <person name="Kim H.S."/>
            <person name="Kim J.-S."/>
        </authorList>
    </citation>
    <scope>NUCLEOTIDE SEQUENCE</scope>
    <source>
        <strain evidence="10">KCTC 22746</strain>
    </source>
</reference>
<comment type="similarity">
    <text evidence="1 7">Belongs to the glycosyl hydrolase 43 family.</text>
</comment>
<dbReference type="PIRSF" id="PIRSF025414">
    <property type="entry name" value="Alpha-L-arabinofuranosidase"/>
    <property type="match status" value="1"/>
</dbReference>
<feature type="compositionally biased region" description="Basic and acidic residues" evidence="8">
    <location>
        <begin position="325"/>
        <end position="336"/>
    </location>
</feature>
<evidence type="ECO:0000256" key="6">
    <source>
        <dbReference type="PIRSR" id="PIRSR606710-2"/>
    </source>
</evidence>
<evidence type="ECO:0000256" key="7">
    <source>
        <dbReference type="RuleBase" id="RU361187"/>
    </source>
</evidence>
<feature type="active site" description="Proton donor" evidence="5">
    <location>
        <position position="207"/>
    </location>
</feature>
<name>A0A929KVK3_9SPHI</name>
<dbReference type="Proteomes" id="UP000622475">
    <property type="component" value="Unassembled WGS sequence"/>
</dbReference>